<dbReference type="Proteomes" id="UP001178322">
    <property type="component" value="Chromosome"/>
</dbReference>
<dbReference type="EMBL" id="CP126101">
    <property type="protein sequence ID" value="WHY49431.1"/>
    <property type="molecule type" value="Genomic_DNA"/>
</dbReference>
<dbReference type="Pfam" id="PF13521">
    <property type="entry name" value="AAA_28"/>
    <property type="match status" value="1"/>
</dbReference>
<dbReference type="AlphaFoldDB" id="A0AAX3WNT4"/>
<reference evidence="2" key="1">
    <citation type="submission" date="2023-05" db="EMBL/GenBank/DDBJ databases">
        <title>Comparative genomics of Bacillaceae isolates and their secondary metabolite potential.</title>
        <authorList>
            <person name="Song L."/>
            <person name="Nielsen L.J."/>
            <person name="Mohite O."/>
            <person name="Xu X."/>
            <person name="Weber T."/>
            <person name="Kovacs A.T."/>
        </authorList>
    </citation>
    <scope>NUCLEOTIDE SEQUENCE</scope>
    <source>
        <strain evidence="2">LY1</strain>
    </source>
</reference>
<dbReference type="SUPFAM" id="SSF52540">
    <property type="entry name" value="P-loop containing nucleoside triphosphate hydrolases"/>
    <property type="match status" value="1"/>
</dbReference>
<accession>A0AAX3WNT4</accession>
<dbReference type="InterPro" id="IPR027417">
    <property type="entry name" value="P-loop_NTPase"/>
</dbReference>
<evidence type="ECO:0000313" key="2">
    <source>
        <dbReference type="EMBL" id="WHY49431.1"/>
    </source>
</evidence>
<dbReference type="Gene3D" id="3.40.50.300">
    <property type="entry name" value="P-loop containing nucleotide triphosphate hydrolases"/>
    <property type="match status" value="1"/>
</dbReference>
<gene>
    <name evidence="2" type="ORF">QNH24_13860</name>
</gene>
<sequence length="190" mass="22112">MIDNNLFRGDFIIITGGPGSGKTTLLDELQKNSYKYIHEVAREIIQTQVSSKGDALPWKNVKKYRDLMLDRSIESFISALSNPQKKPLFFDRGIPDTLAYTQLINLPISKKLESATRKYMYNKKVFILPPWKDIYKTDSERKQDFEEAVATYKIMFETYKHLGYELIEVPKLSVEERASFITENVVSWEL</sequence>
<name>A0AAX3WNT4_9BACI</name>
<protein>
    <submittedName>
        <fullName evidence="2">AAA family ATPase</fullName>
    </submittedName>
</protein>
<proteinExistence type="predicted"/>
<evidence type="ECO:0000313" key="3">
    <source>
        <dbReference type="Proteomes" id="UP001178322"/>
    </source>
</evidence>
<feature type="domain" description="NadR/Ttd14 AAA" evidence="1">
    <location>
        <begin position="12"/>
        <end position="177"/>
    </location>
</feature>
<organism evidence="2 3">
    <name type="scientific">Lysinibacillus pakistanensis</name>
    <dbReference type="NCBI Taxonomy" id="759811"/>
    <lineage>
        <taxon>Bacteria</taxon>
        <taxon>Bacillati</taxon>
        <taxon>Bacillota</taxon>
        <taxon>Bacilli</taxon>
        <taxon>Bacillales</taxon>
        <taxon>Bacillaceae</taxon>
        <taxon>Lysinibacillus</taxon>
    </lineage>
</organism>
<evidence type="ECO:0000259" key="1">
    <source>
        <dbReference type="Pfam" id="PF13521"/>
    </source>
</evidence>
<dbReference type="InterPro" id="IPR038727">
    <property type="entry name" value="NadR/Ttd14_AAA_dom"/>
</dbReference>
<dbReference type="RefSeq" id="WP_283868172.1">
    <property type="nucleotide sequence ID" value="NZ_CP126101.1"/>
</dbReference>